<name>A0A2Z4G895_9BACT</name>
<dbReference type="KEGG" id="als:DJ013_04160"/>
<dbReference type="EMBL" id="CP029480">
    <property type="protein sequence ID" value="AWV97409.1"/>
    <property type="molecule type" value="Genomic_DNA"/>
</dbReference>
<proteinExistence type="predicted"/>
<evidence type="ECO:0000313" key="1">
    <source>
        <dbReference type="EMBL" id="AWV97409.1"/>
    </source>
</evidence>
<protein>
    <submittedName>
        <fullName evidence="1">Uncharacterized protein</fullName>
    </submittedName>
</protein>
<keyword evidence="2" id="KW-1185">Reference proteome</keyword>
<dbReference type="Proteomes" id="UP000249873">
    <property type="component" value="Chromosome"/>
</dbReference>
<reference evidence="1 2" key="1">
    <citation type="submission" date="2018-05" db="EMBL/GenBank/DDBJ databases">
        <title>Complete genome sequence of Arcticibacterium luteifluviistationis SM1504T, a cytophagaceae bacterium isolated from Arctic surface seawater.</title>
        <authorList>
            <person name="Li Y."/>
            <person name="Qin Q.-L."/>
        </authorList>
    </citation>
    <scope>NUCLEOTIDE SEQUENCE [LARGE SCALE GENOMIC DNA]</scope>
    <source>
        <strain evidence="1 2">SM1504</strain>
    </source>
</reference>
<sequence length="159" mass="18530">MKIESTEGKGSFNLIEGNKIISEVKYENWYANKASALCNNDFLEIEPSNFLRTKILIYRNKTEVGEMKFNWRGRVEIELRDSEMCQRKWSVKYKGVLKGKFEVYDDANEVVMRLIPSFHWKTLGYNYEIETIKELKNLEELCILSGFASAYLSAMLSAV</sequence>
<dbReference type="OrthoDB" id="948713at2"/>
<accession>A0A2Z4G895</accession>
<evidence type="ECO:0000313" key="2">
    <source>
        <dbReference type="Proteomes" id="UP000249873"/>
    </source>
</evidence>
<organism evidence="1 2">
    <name type="scientific">Arcticibacterium luteifluviistationis</name>
    <dbReference type="NCBI Taxonomy" id="1784714"/>
    <lineage>
        <taxon>Bacteria</taxon>
        <taxon>Pseudomonadati</taxon>
        <taxon>Bacteroidota</taxon>
        <taxon>Cytophagia</taxon>
        <taxon>Cytophagales</taxon>
        <taxon>Leadbetterellaceae</taxon>
        <taxon>Arcticibacterium</taxon>
    </lineage>
</organism>
<dbReference type="RefSeq" id="WP_111370511.1">
    <property type="nucleotide sequence ID" value="NZ_CP029480.1"/>
</dbReference>
<dbReference type="AlphaFoldDB" id="A0A2Z4G895"/>
<gene>
    <name evidence="1" type="ORF">DJ013_04160</name>
</gene>